<feature type="chain" id="PRO_5043102066" description="Leishmanolysin-like peptidase" evidence="17">
    <location>
        <begin position="25"/>
        <end position="569"/>
    </location>
</feature>
<evidence type="ECO:0000256" key="5">
    <source>
        <dbReference type="ARBA" id="ARBA00022723"/>
    </source>
</evidence>
<evidence type="ECO:0000313" key="19">
    <source>
        <dbReference type="Proteomes" id="UP001430356"/>
    </source>
</evidence>
<dbReference type="GO" id="GO:0007155">
    <property type="term" value="P:cell adhesion"/>
    <property type="evidence" value="ECO:0007669"/>
    <property type="project" value="UniProtKB-KW"/>
</dbReference>
<dbReference type="GO" id="GO:0005737">
    <property type="term" value="C:cytoplasm"/>
    <property type="evidence" value="ECO:0007669"/>
    <property type="project" value="TreeGrafter"/>
</dbReference>
<comment type="cofactor">
    <cofactor evidence="16 17">
        <name>Zn(2+)</name>
        <dbReference type="ChEBI" id="CHEBI:29105"/>
    </cofactor>
    <text evidence="16 17">Binds 1 zinc ion per subunit.</text>
</comment>
<evidence type="ECO:0000256" key="6">
    <source>
        <dbReference type="ARBA" id="ARBA00022729"/>
    </source>
</evidence>
<evidence type="ECO:0000256" key="10">
    <source>
        <dbReference type="ARBA" id="ARBA00023049"/>
    </source>
</evidence>
<keyword evidence="5 16" id="KW-0479">Metal-binding</keyword>
<dbReference type="PANTHER" id="PTHR10942:SF0">
    <property type="entry name" value="LEISHMANOLYSIN-LIKE PEPTIDASE"/>
    <property type="match status" value="1"/>
</dbReference>
<dbReference type="Gene3D" id="2.10.55.10">
    <property type="entry name" value="Leishmanolysin domain 3"/>
    <property type="match status" value="1"/>
</dbReference>
<comment type="caution">
    <text evidence="18">The sequence shown here is derived from an EMBL/GenBank/DDBJ whole genome shotgun (WGS) entry which is preliminary data.</text>
</comment>
<comment type="catalytic activity">
    <reaction evidence="1">
        <text>Preference for hydrophobic residues at P1 and P1' and basic residues at P2' and P3'. A model nonapeptide is cleaved at -Ala-Tyr-|-Leu-Lys-Lys-.</text>
        <dbReference type="EC" id="3.4.24.36"/>
    </reaction>
</comment>
<dbReference type="EMBL" id="JAECZO010000225">
    <property type="protein sequence ID" value="KAK7199156.1"/>
    <property type="molecule type" value="Genomic_DNA"/>
</dbReference>
<protein>
    <recommendedName>
        <fullName evidence="17">Leishmanolysin-like peptidase</fullName>
        <ecNumber evidence="17">3.4.24.-</ecNumber>
    </recommendedName>
</protein>
<dbReference type="PROSITE" id="PS51257">
    <property type="entry name" value="PROKAR_LIPOPROTEIN"/>
    <property type="match status" value="1"/>
</dbReference>
<evidence type="ECO:0000313" key="18">
    <source>
        <dbReference type="EMBL" id="KAK7199156.1"/>
    </source>
</evidence>
<evidence type="ECO:0000256" key="11">
    <source>
        <dbReference type="ARBA" id="ARBA00023136"/>
    </source>
</evidence>
<evidence type="ECO:0000256" key="7">
    <source>
        <dbReference type="ARBA" id="ARBA00022801"/>
    </source>
</evidence>
<evidence type="ECO:0000256" key="17">
    <source>
        <dbReference type="RuleBase" id="RU366077"/>
    </source>
</evidence>
<evidence type="ECO:0000256" key="3">
    <source>
        <dbReference type="ARBA" id="ARBA00005860"/>
    </source>
</evidence>
<dbReference type="FunFam" id="3.90.132.10:FF:000001">
    <property type="entry name" value="leishmanolysin-like peptidase isoform X2"/>
    <property type="match status" value="1"/>
</dbReference>
<keyword evidence="10 16" id="KW-0482">Metalloprotease</keyword>
<comment type="similarity">
    <text evidence="3 17">Belongs to the peptidase M8 family.</text>
</comment>
<dbReference type="AlphaFoldDB" id="A0AAW0EZX1"/>
<dbReference type="GO" id="GO:0046872">
    <property type="term" value="F:metal ion binding"/>
    <property type="evidence" value="ECO:0007669"/>
    <property type="project" value="UniProtKB-KW"/>
</dbReference>
<dbReference type="EC" id="3.4.24.-" evidence="17"/>
<keyword evidence="11" id="KW-0472">Membrane</keyword>
<keyword evidence="9" id="KW-0130">Cell adhesion</keyword>
<keyword evidence="12" id="KW-0865">Zymogen</keyword>
<keyword evidence="8 16" id="KW-0862">Zinc</keyword>
<reference evidence="18 19" key="1">
    <citation type="journal article" date="2021" name="MBio">
        <title>A New Model Trypanosomatid, Novymonas esmeraldas: Genomic Perception of Its 'Candidatus Pandoraea novymonadis' Endosymbiont.</title>
        <authorList>
            <person name="Zakharova A."/>
            <person name="Saura A."/>
            <person name="Butenko A."/>
            <person name="Podesvova L."/>
            <person name="Warmusova S."/>
            <person name="Kostygov A.Y."/>
            <person name="Nenarokova A."/>
            <person name="Lukes J."/>
            <person name="Opperdoes F.R."/>
            <person name="Yurchenko V."/>
        </authorList>
    </citation>
    <scope>NUCLEOTIDE SEQUENCE [LARGE SCALE GENOMIC DNA]</scope>
    <source>
        <strain evidence="18 19">E262AT.01</strain>
    </source>
</reference>
<evidence type="ECO:0000256" key="16">
    <source>
        <dbReference type="PIRSR" id="PIRSR601577-2"/>
    </source>
</evidence>
<dbReference type="GO" id="GO:0004222">
    <property type="term" value="F:metalloendopeptidase activity"/>
    <property type="evidence" value="ECO:0007669"/>
    <property type="project" value="UniProtKB-UniRule"/>
</dbReference>
<evidence type="ECO:0000256" key="1">
    <source>
        <dbReference type="ARBA" id="ARBA00001249"/>
    </source>
</evidence>
<evidence type="ECO:0000256" key="8">
    <source>
        <dbReference type="ARBA" id="ARBA00022833"/>
    </source>
</evidence>
<dbReference type="InterPro" id="IPR001577">
    <property type="entry name" value="Peptidase_M8"/>
</dbReference>
<feature type="signal peptide" evidence="17">
    <location>
        <begin position="1"/>
        <end position="24"/>
    </location>
</feature>
<feature type="binding site" evidence="16">
    <location>
        <position position="233"/>
    </location>
    <ligand>
        <name>Zn(2+)</name>
        <dbReference type="ChEBI" id="CHEBI:29105"/>
        <note>catalytic</note>
    </ligand>
</feature>
<gene>
    <name evidence="18" type="ORF">NESM_000885400</name>
</gene>
<feature type="binding site" evidence="16">
    <location>
        <position position="237"/>
    </location>
    <ligand>
        <name>Zn(2+)</name>
        <dbReference type="ChEBI" id="CHEBI:29105"/>
        <note>catalytic</note>
    </ligand>
</feature>
<accession>A0AAW0EZX1</accession>
<keyword evidence="19" id="KW-1185">Reference proteome</keyword>
<evidence type="ECO:0000256" key="12">
    <source>
        <dbReference type="ARBA" id="ARBA00023145"/>
    </source>
</evidence>
<sequence>MRRSLLKAAVVAVLLCAVVCSCASQPVPAPTNAGEHHCGFDELEEETIATRVSRVSRTANTDGKLSVATAASTAWRPLRIVVFANDVANRSRHCTRSGELRPNFRGGNLTCESADVLTRSKMHTLLGLLVPLAMRLHQERLSVQRESGNLVVDASIKQDPVCGLFSIPDAHVSTGVVDADFVLYLSAGPTSGGGVAWATRCQHFANGRPSVGVLNVAPRYISADPQTMRFVAHEILHALGFSFRYFEAQSMVATVSGMRGKPPVIALKSPLVVARAAAHFGCNTQAFMELEDMGGNGTVRSHWKRRSMKDDLMAGLAGAGVYSAITIAAMEDTGFYKGNYSMAEPMGYGRNAGCELRTRKCIVDGVSQFPDMFCTSTAQNLMCASDRLGVGVCAMWTYPSPLPAVYQYFANSSVGGFSAQMDYCPYVQAYNTMNCTYDTNSLRGSVFGVMSRCLDTPAGVAVDGKPYEQYGLCAEIECAAATYAVKVSGASRFTPCTPGTNLTLASLSRVFSGGYIGCPSYDSVCGMRVDAAQYKRYGAALADGTAAGPPACMTAALTMAAAALVFLMW</sequence>
<keyword evidence="4 17" id="KW-0645">Protease</keyword>
<dbReference type="Gene3D" id="2.30.34.10">
    <property type="entry name" value="Leishmanolysin domain 4"/>
    <property type="match status" value="1"/>
</dbReference>
<keyword evidence="6 17" id="KW-0732">Signal</keyword>
<keyword evidence="13" id="KW-1015">Disulfide bond</keyword>
<dbReference type="GO" id="GO:0006508">
    <property type="term" value="P:proteolysis"/>
    <property type="evidence" value="ECO:0007669"/>
    <property type="project" value="UniProtKB-KW"/>
</dbReference>
<evidence type="ECO:0000256" key="14">
    <source>
        <dbReference type="ARBA" id="ARBA00023180"/>
    </source>
</evidence>
<dbReference type="Pfam" id="PF01457">
    <property type="entry name" value="Peptidase_M8"/>
    <property type="match status" value="1"/>
</dbReference>
<dbReference type="GO" id="GO:0016020">
    <property type="term" value="C:membrane"/>
    <property type="evidence" value="ECO:0007669"/>
    <property type="project" value="UniProtKB-SubCell"/>
</dbReference>
<dbReference type="SUPFAM" id="SSF55486">
    <property type="entry name" value="Metalloproteases ('zincins'), catalytic domain"/>
    <property type="match status" value="1"/>
</dbReference>
<evidence type="ECO:0000256" key="15">
    <source>
        <dbReference type="PIRSR" id="PIRSR601577-1"/>
    </source>
</evidence>
<dbReference type="Gene3D" id="3.90.132.10">
    <property type="entry name" value="Leishmanolysin , domain 2"/>
    <property type="match status" value="1"/>
</dbReference>
<keyword evidence="14" id="KW-0325">Glycoprotein</keyword>
<feature type="active site" evidence="15">
    <location>
        <position position="234"/>
    </location>
</feature>
<dbReference type="Proteomes" id="UP001430356">
    <property type="component" value="Unassembled WGS sequence"/>
</dbReference>
<keyword evidence="7 17" id="KW-0378">Hydrolase</keyword>
<comment type="subcellular location">
    <subcellularLocation>
        <location evidence="2">Membrane</location>
    </subcellularLocation>
</comment>
<proteinExistence type="inferred from homology"/>
<evidence type="ECO:0000256" key="4">
    <source>
        <dbReference type="ARBA" id="ARBA00022670"/>
    </source>
</evidence>
<name>A0AAW0EZX1_9TRYP</name>
<evidence type="ECO:0000256" key="2">
    <source>
        <dbReference type="ARBA" id="ARBA00004370"/>
    </source>
</evidence>
<evidence type="ECO:0000256" key="13">
    <source>
        <dbReference type="ARBA" id="ARBA00023157"/>
    </source>
</evidence>
<evidence type="ECO:0000256" key="9">
    <source>
        <dbReference type="ARBA" id="ARBA00022889"/>
    </source>
</evidence>
<dbReference type="Gene3D" id="3.10.170.20">
    <property type="match status" value="1"/>
</dbReference>
<dbReference type="PANTHER" id="PTHR10942">
    <property type="entry name" value="LEISHMANOLYSIN-LIKE PEPTIDASE"/>
    <property type="match status" value="1"/>
</dbReference>
<feature type="binding site" evidence="16">
    <location>
        <position position="302"/>
    </location>
    <ligand>
        <name>Zn(2+)</name>
        <dbReference type="ChEBI" id="CHEBI:29105"/>
        <note>catalytic</note>
    </ligand>
</feature>
<dbReference type="PRINTS" id="PR00782">
    <property type="entry name" value="LSHMANOLYSIN"/>
</dbReference>
<organism evidence="18 19">
    <name type="scientific">Novymonas esmeraldas</name>
    <dbReference type="NCBI Taxonomy" id="1808958"/>
    <lineage>
        <taxon>Eukaryota</taxon>
        <taxon>Discoba</taxon>
        <taxon>Euglenozoa</taxon>
        <taxon>Kinetoplastea</taxon>
        <taxon>Metakinetoplastina</taxon>
        <taxon>Trypanosomatida</taxon>
        <taxon>Trypanosomatidae</taxon>
        <taxon>Novymonas</taxon>
    </lineage>
</organism>